<evidence type="ECO:0000256" key="1">
    <source>
        <dbReference type="SAM" id="MobiDB-lite"/>
    </source>
</evidence>
<proteinExistence type="predicted"/>
<protein>
    <submittedName>
        <fullName evidence="3">Uncharacterized protein</fullName>
    </submittedName>
</protein>
<keyword evidence="2" id="KW-1133">Transmembrane helix</keyword>
<feature type="transmembrane region" description="Helical" evidence="2">
    <location>
        <begin position="227"/>
        <end position="253"/>
    </location>
</feature>
<sequence>MSHPPPPPPGRSGPQGPPLPYGQQPPHSQQPGAWHPQPSIQYGAAAPQPGDSSRDSPGALGLALFLAGFVVVLVPAVIAPIVTQMSLANPGSISPVAVSGLAAGFRILGLLIGVGGVLTVRSASWTRRGISAGILAATMLLSFVLGFALGFIVQQLSVQTTVSIAVAVSVVASTALGALVPVGWITAWLVVRKSPAVGWLIALAVGALVPLVCSALAQLFFARSGGYVGPAIVVTVVQVLCFVAAILLAELFIRRAARKRRELDHLRQSVR</sequence>
<reference evidence="3" key="2">
    <citation type="submission" date="2021-09" db="EMBL/GenBank/DDBJ databases">
        <authorList>
            <person name="Gilroy R."/>
        </authorList>
    </citation>
    <scope>NUCLEOTIDE SEQUENCE</scope>
    <source>
        <strain evidence="3">ChiGjej5B5-7349</strain>
    </source>
</reference>
<evidence type="ECO:0000313" key="4">
    <source>
        <dbReference type="Proteomes" id="UP000784435"/>
    </source>
</evidence>
<feature type="transmembrane region" description="Helical" evidence="2">
    <location>
        <begin position="59"/>
        <end position="81"/>
    </location>
</feature>
<evidence type="ECO:0000256" key="2">
    <source>
        <dbReference type="SAM" id="Phobius"/>
    </source>
</evidence>
<evidence type="ECO:0000313" key="3">
    <source>
        <dbReference type="EMBL" id="HJG79930.1"/>
    </source>
</evidence>
<dbReference type="AlphaFoldDB" id="A0A921SN37"/>
<dbReference type="Proteomes" id="UP000784435">
    <property type="component" value="Unassembled WGS sequence"/>
</dbReference>
<accession>A0A921SN37</accession>
<feature type="transmembrane region" description="Helical" evidence="2">
    <location>
        <begin position="164"/>
        <end position="190"/>
    </location>
</feature>
<feature type="transmembrane region" description="Helical" evidence="2">
    <location>
        <begin position="197"/>
        <end position="221"/>
    </location>
</feature>
<gene>
    <name evidence="3" type="ORF">K8V08_05925</name>
</gene>
<comment type="caution">
    <text evidence="3">The sequence shown here is derived from an EMBL/GenBank/DDBJ whole genome shotgun (WGS) entry which is preliminary data.</text>
</comment>
<feature type="compositionally biased region" description="Pro residues" evidence="1">
    <location>
        <begin position="1"/>
        <end position="20"/>
    </location>
</feature>
<name>A0A921SN37_9MICO</name>
<feature type="transmembrane region" description="Helical" evidence="2">
    <location>
        <begin position="101"/>
        <end position="120"/>
    </location>
</feature>
<keyword evidence="2" id="KW-0472">Membrane</keyword>
<feature type="transmembrane region" description="Helical" evidence="2">
    <location>
        <begin position="132"/>
        <end position="152"/>
    </location>
</feature>
<dbReference type="EMBL" id="DYUK01000127">
    <property type="protein sequence ID" value="HJG79930.1"/>
    <property type="molecule type" value="Genomic_DNA"/>
</dbReference>
<reference evidence="3" key="1">
    <citation type="journal article" date="2021" name="PeerJ">
        <title>Extensive microbial diversity within the chicken gut microbiome revealed by metagenomics and culture.</title>
        <authorList>
            <person name="Gilroy R."/>
            <person name="Ravi A."/>
            <person name="Getino M."/>
            <person name="Pursley I."/>
            <person name="Horton D.L."/>
            <person name="Alikhan N.F."/>
            <person name="Baker D."/>
            <person name="Gharbi K."/>
            <person name="Hall N."/>
            <person name="Watson M."/>
            <person name="Adriaenssens E.M."/>
            <person name="Foster-Nyarko E."/>
            <person name="Jarju S."/>
            <person name="Secka A."/>
            <person name="Antonio M."/>
            <person name="Oren A."/>
            <person name="Chaudhuri R.R."/>
            <person name="La Ragione R."/>
            <person name="Hildebrand F."/>
            <person name="Pallen M.J."/>
        </authorList>
    </citation>
    <scope>NUCLEOTIDE SEQUENCE</scope>
    <source>
        <strain evidence="3">ChiGjej5B5-7349</strain>
    </source>
</reference>
<feature type="region of interest" description="Disordered" evidence="1">
    <location>
        <begin position="1"/>
        <end position="54"/>
    </location>
</feature>
<keyword evidence="2" id="KW-0812">Transmembrane</keyword>
<organism evidence="3 4">
    <name type="scientific">Brevibacterium senegalense</name>
    <dbReference type="NCBI Taxonomy" id="1033736"/>
    <lineage>
        <taxon>Bacteria</taxon>
        <taxon>Bacillati</taxon>
        <taxon>Actinomycetota</taxon>
        <taxon>Actinomycetes</taxon>
        <taxon>Micrococcales</taxon>
        <taxon>Brevibacteriaceae</taxon>
        <taxon>Brevibacterium</taxon>
    </lineage>
</organism>